<dbReference type="OrthoDB" id="755951at2759"/>
<dbReference type="GO" id="GO:0031505">
    <property type="term" value="P:fungal-type cell wall organization"/>
    <property type="evidence" value="ECO:0007669"/>
    <property type="project" value="TreeGrafter"/>
</dbReference>
<dbReference type="GO" id="GO:0034605">
    <property type="term" value="P:cellular response to heat"/>
    <property type="evidence" value="ECO:0007669"/>
    <property type="project" value="TreeGrafter"/>
</dbReference>
<sequence length="293" mass="32404">MTFPSAGPSIIPTPKDAGLDFATPILNKTELLSQYRKANKRLFMFDYDGTLTSIVEDPQAALPSDRLIATIKELASDPSNAVWIISGRDQAFLEQCLGHISELGLSAEHGSFVRRPKSDSWDDLTATMDKSWQSTVMQLFQDYTQSTPGSFTERKKVAITWHWRQTDPKEGARKADECFNHLKATVAKEHEVEIIEGKANVEVRLRSVNKGEITKSLVAEYGDSLPEFILCSGDDDMFDALRRSVVPKHHVFSVLVGPSSKQTLASWHLPDPTDVVSCLELLNTSAGPIAVTA</sequence>
<gene>
    <name evidence="4" type="ORF">UCRNP2_2793</name>
</gene>
<dbReference type="GO" id="GO:0003825">
    <property type="term" value="F:alpha,alpha-trehalose-phosphate synthase (UDP-forming) activity"/>
    <property type="evidence" value="ECO:0007669"/>
    <property type="project" value="TreeGrafter"/>
</dbReference>
<dbReference type="NCBIfam" id="TIGR01484">
    <property type="entry name" value="HAD-SF-IIB"/>
    <property type="match status" value="1"/>
</dbReference>
<name>R1ERM4_BOTPV</name>
<dbReference type="InterPro" id="IPR003337">
    <property type="entry name" value="Trehalose_PPase"/>
</dbReference>
<dbReference type="EMBL" id="KB915983">
    <property type="protein sequence ID" value="EOD50438.1"/>
    <property type="molecule type" value="Genomic_DNA"/>
</dbReference>
<dbReference type="InterPro" id="IPR036412">
    <property type="entry name" value="HAD-like_sf"/>
</dbReference>
<reference evidence="5" key="1">
    <citation type="journal article" date="2013" name="Genome Announc.">
        <title>Draft genome sequence of Neofusicoccum parvum isolate UCR-NP2, a fungal vascular pathogen associated with grapevine cankers.</title>
        <authorList>
            <person name="Blanco-Ulate B."/>
            <person name="Rolshausen P."/>
            <person name="Cantu D."/>
        </authorList>
    </citation>
    <scope>NUCLEOTIDE SEQUENCE [LARGE SCALE GENOMIC DNA]</scope>
    <source>
        <strain evidence="5">UCR-NP2</strain>
    </source>
</reference>
<dbReference type="STRING" id="1287680.R1ERM4"/>
<comment type="pathway">
    <text evidence="3">Glycan biosynthesis; trehalose biosynthesis.</text>
</comment>
<protein>
    <recommendedName>
        <fullName evidence="3">Trehalose 6-phosphate phosphatase</fullName>
        <ecNumber evidence="3">3.1.3.12</ecNumber>
    </recommendedName>
</protein>
<dbReference type="PANTHER" id="PTHR10788:SF123">
    <property type="entry name" value="TREHALOSE-PHOSPHATASE"/>
    <property type="match status" value="1"/>
</dbReference>
<comment type="cofactor">
    <cofactor evidence="3">
        <name>a divalent metal cation</name>
        <dbReference type="ChEBI" id="CHEBI:60240"/>
    </cofactor>
</comment>
<dbReference type="Proteomes" id="UP000013521">
    <property type="component" value="Unassembled WGS sequence"/>
</dbReference>
<dbReference type="OMA" id="HDKVYEF"/>
<dbReference type="Pfam" id="PF02358">
    <property type="entry name" value="Trehalose_PPase"/>
    <property type="match status" value="1"/>
</dbReference>
<dbReference type="InterPro" id="IPR023214">
    <property type="entry name" value="HAD_sf"/>
</dbReference>
<dbReference type="InterPro" id="IPR006379">
    <property type="entry name" value="HAD-SF_hydro_IIB"/>
</dbReference>
<dbReference type="EC" id="3.1.3.12" evidence="3"/>
<dbReference type="UniPathway" id="UPA00299"/>
<organism evidence="4 5">
    <name type="scientific">Botryosphaeria parva (strain UCR-NP2)</name>
    <name type="common">Grapevine canker fungus</name>
    <name type="synonym">Neofusicoccum parvum</name>
    <dbReference type="NCBI Taxonomy" id="1287680"/>
    <lineage>
        <taxon>Eukaryota</taxon>
        <taxon>Fungi</taxon>
        <taxon>Dikarya</taxon>
        <taxon>Ascomycota</taxon>
        <taxon>Pezizomycotina</taxon>
        <taxon>Dothideomycetes</taxon>
        <taxon>Dothideomycetes incertae sedis</taxon>
        <taxon>Botryosphaeriales</taxon>
        <taxon>Botryosphaeriaceae</taxon>
        <taxon>Neofusicoccum</taxon>
    </lineage>
</organism>
<evidence type="ECO:0000256" key="3">
    <source>
        <dbReference type="RuleBase" id="RU361117"/>
    </source>
</evidence>
<dbReference type="AlphaFoldDB" id="R1ERM4"/>
<evidence type="ECO:0000256" key="1">
    <source>
        <dbReference type="ARBA" id="ARBA00005409"/>
    </source>
</evidence>
<keyword evidence="3" id="KW-0378">Hydrolase</keyword>
<dbReference type="SUPFAM" id="SSF56784">
    <property type="entry name" value="HAD-like"/>
    <property type="match status" value="1"/>
</dbReference>
<dbReference type="HOGENOM" id="CLU_037265_2_1_1"/>
<dbReference type="CDD" id="cd01627">
    <property type="entry name" value="HAD_TPP"/>
    <property type="match status" value="1"/>
</dbReference>
<accession>R1ERM4</accession>
<proteinExistence type="inferred from homology"/>
<dbReference type="Gene3D" id="3.40.50.1000">
    <property type="entry name" value="HAD superfamily/HAD-like"/>
    <property type="match status" value="1"/>
</dbReference>
<dbReference type="KEGG" id="npa:UCRNP2_2793"/>
<dbReference type="NCBIfam" id="TIGR00685">
    <property type="entry name" value="T6PP"/>
    <property type="match status" value="1"/>
</dbReference>
<dbReference type="InterPro" id="IPR001830">
    <property type="entry name" value="Glyco_trans_20"/>
</dbReference>
<comment type="catalytic activity">
    <reaction evidence="3">
        <text>alpha,alpha-trehalose 6-phosphate + H2O = alpha,alpha-trehalose + phosphate</text>
        <dbReference type="Rhea" id="RHEA:23420"/>
        <dbReference type="ChEBI" id="CHEBI:15377"/>
        <dbReference type="ChEBI" id="CHEBI:16551"/>
        <dbReference type="ChEBI" id="CHEBI:43474"/>
        <dbReference type="ChEBI" id="CHEBI:58429"/>
        <dbReference type="EC" id="3.1.3.12"/>
    </reaction>
</comment>
<dbReference type="GO" id="GO:0005992">
    <property type="term" value="P:trehalose biosynthetic process"/>
    <property type="evidence" value="ECO:0007669"/>
    <property type="project" value="UniProtKB-UniPathway"/>
</dbReference>
<dbReference type="PANTHER" id="PTHR10788">
    <property type="entry name" value="TREHALOSE-6-PHOSPHATE SYNTHASE"/>
    <property type="match status" value="1"/>
</dbReference>
<comment type="function">
    <text evidence="3">Removes the phosphate from trehalose 6-phosphate to produce free trehalose.</text>
</comment>
<evidence type="ECO:0000313" key="4">
    <source>
        <dbReference type="EMBL" id="EOD50438.1"/>
    </source>
</evidence>
<comment type="similarity">
    <text evidence="2">In the C-terminal section; belongs to the trehalose phosphatase family.</text>
</comment>
<evidence type="ECO:0000313" key="5">
    <source>
        <dbReference type="Proteomes" id="UP000013521"/>
    </source>
</evidence>
<dbReference type="GO" id="GO:0005829">
    <property type="term" value="C:cytosol"/>
    <property type="evidence" value="ECO:0007669"/>
    <property type="project" value="TreeGrafter"/>
</dbReference>
<dbReference type="Gene3D" id="3.30.70.1020">
    <property type="entry name" value="Trehalose-6-phosphate phosphatase related protein, domain 2"/>
    <property type="match status" value="1"/>
</dbReference>
<evidence type="ECO:0000256" key="2">
    <source>
        <dbReference type="ARBA" id="ARBA00006330"/>
    </source>
</evidence>
<comment type="similarity">
    <text evidence="3">Belongs to the trehalose phosphatase family.</text>
</comment>
<dbReference type="GO" id="GO:0004805">
    <property type="term" value="F:trehalose-phosphatase activity"/>
    <property type="evidence" value="ECO:0007669"/>
    <property type="project" value="UniProtKB-EC"/>
</dbReference>
<comment type="similarity">
    <text evidence="1">In the N-terminal section; belongs to the glycosyltransferase 20 family.</text>
</comment>
<dbReference type="GO" id="GO:0005946">
    <property type="term" value="C:alpha,alpha-trehalose-phosphate synthase complex (UDP-forming)"/>
    <property type="evidence" value="ECO:0007669"/>
    <property type="project" value="TreeGrafter"/>
</dbReference>
<dbReference type="eggNOG" id="KOG1050">
    <property type="taxonomic scope" value="Eukaryota"/>
</dbReference>